<dbReference type="PANTHER" id="PTHR12845">
    <property type="entry name" value="GUANINE NUCLEOTIDE EXCHANGE FACTOR"/>
    <property type="match status" value="1"/>
</dbReference>
<evidence type="ECO:0000256" key="1">
    <source>
        <dbReference type="SAM" id="MobiDB-lite"/>
    </source>
</evidence>
<dbReference type="PANTHER" id="PTHR12845:SF4">
    <property type="entry name" value="RHO GUANINE NUCLEOTIDE EXCHANGE FACTOR 26"/>
    <property type="match status" value="1"/>
</dbReference>
<dbReference type="GO" id="GO:0005085">
    <property type="term" value="F:guanyl-nucleotide exchange factor activity"/>
    <property type="evidence" value="ECO:0007669"/>
    <property type="project" value="InterPro"/>
</dbReference>
<dbReference type="InterPro" id="IPR047271">
    <property type="entry name" value="Ephexin-like"/>
</dbReference>
<dbReference type="Ensembl" id="ENSANIT00000019565.1">
    <property type="protein sequence ID" value="ENSANIP00000018930.1"/>
    <property type="gene ID" value="ENSANIG00000012877.1"/>
</dbReference>
<evidence type="ECO:0008006" key="4">
    <source>
        <dbReference type="Google" id="ProtNLM"/>
    </source>
</evidence>
<evidence type="ECO:0000313" key="2">
    <source>
        <dbReference type="Ensembl" id="ENSANIP00000018930.1"/>
    </source>
</evidence>
<feature type="compositionally biased region" description="Acidic residues" evidence="1">
    <location>
        <begin position="293"/>
        <end position="302"/>
    </location>
</feature>
<accession>A0A8B9NGZ9</accession>
<feature type="compositionally biased region" description="Low complexity" evidence="1">
    <location>
        <begin position="223"/>
        <end position="232"/>
    </location>
</feature>
<feature type="region of interest" description="Disordered" evidence="1">
    <location>
        <begin position="292"/>
        <end position="311"/>
    </location>
</feature>
<evidence type="ECO:0000313" key="3">
    <source>
        <dbReference type="Proteomes" id="UP000694541"/>
    </source>
</evidence>
<sequence length="448" mass="48425">MDGEGEADLCRDRAAPRWRRRSTPRPQPRAWSKPRPQSYQSPNGVLFTDFPVEDRCAFTVTQPAGTVSTCPASGALRRGPSFFGSGMGSVSHGKVRPPACQAVSPERSSPALALVSSSSVGFTANGTVTSPGGRLGHPLRISSQSALTPQQEQVAPRGSPRLSPAGNAPSSDNNEAAALPLPCSRLPKVPDKVPPGPPEGARAASPERGVRPRRPASPREPPAEQQQQQQQPVVLSTNSPAALKVGTQQLIPKSLASEIKATSRANSQTAETSKRVLKVRSMVESLSVPLVADAEEEAEGDLDSPGTLRRGLRSTSYRRAVVSGVDLDGSSNLKKKNRMSQPVLKAVVEDKEKFSSLGRIKKKMLKGQGTFDGEENAVLYQNYKEKALDIDSDEESEPREQKSDEKIVFHYKPLRSTWSQLSIVKKNGLSEAIGQEERKRQEGLYQNE</sequence>
<reference evidence="2" key="2">
    <citation type="submission" date="2025-09" db="UniProtKB">
        <authorList>
            <consortium name="Ensembl"/>
        </authorList>
    </citation>
    <scope>IDENTIFICATION</scope>
</reference>
<organism evidence="2 3">
    <name type="scientific">Accipiter nisus</name>
    <name type="common">Eurasian sparrowhawk</name>
    <dbReference type="NCBI Taxonomy" id="211598"/>
    <lineage>
        <taxon>Eukaryota</taxon>
        <taxon>Metazoa</taxon>
        <taxon>Chordata</taxon>
        <taxon>Craniata</taxon>
        <taxon>Vertebrata</taxon>
        <taxon>Euteleostomi</taxon>
        <taxon>Archelosauria</taxon>
        <taxon>Archosauria</taxon>
        <taxon>Dinosauria</taxon>
        <taxon>Saurischia</taxon>
        <taxon>Theropoda</taxon>
        <taxon>Coelurosauria</taxon>
        <taxon>Aves</taxon>
        <taxon>Neognathae</taxon>
        <taxon>Neoaves</taxon>
        <taxon>Telluraves</taxon>
        <taxon>Accipitrimorphae</taxon>
        <taxon>Accipitriformes</taxon>
        <taxon>Accipitridae</taxon>
        <taxon>Accipitrinae</taxon>
        <taxon>Accipiter</taxon>
    </lineage>
</organism>
<reference evidence="2" key="1">
    <citation type="submission" date="2025-08" db="UniProtKB">
        <authorList>
            <consortium name="Ensembl"/>
        </authorList>
    </citation>
    <scope>IDENTIFICATION</scope>
</reference>
<name>A0A8B9NGZ9_9AVES</name>
<feature type="region of interest" description="Disordered" evidence="1">
    <location>
        <begin position="145"/>
        <end position="240"/>
    </location>
</feature>
<keyword evidence="3" id="KW-1185">Reference proteome</keyword>
<protein>
    <recommendedName>
        <fullName evidence="4">Rho guanine nucleotide exchange factor 26</fullName>
    </recommendedName>
</protein>
<dbReference type="Proteomes" id="UP000694541">
    <property type="component" value="Unplaced"/>
</dbReference>
<feature type="region of interest" description="Disordered" evidence="1">
    <location>
        <begin position="1"/>
        <end position="45"/>
    </location>
</feature>
<proteinExistence type="predicted"/>
<dbReference type="AlphaFoldDB" id="A0A8B9NGZ9"/>